<keyword evidence="1 5" id="KW-0489">Methyltransferase</keyword>
<keyword evidence="5" id="KW-0830">Ubiquinone</keyword>
<evidence type="ECO:0000256" key="2">
    <source>
        <dbReference type="ARBA" id="ARBA00022679"/>
    </source>
</evidence>
<name>A0A7Z6UMR3_PSESH</name>
<dbReference type="InterPro" id="IPR041698">
    <property type="entry name" value="Methyltransf_25"/>
</dbReference>
<dbReference type="InterPro" id="IPR029063">
    <property type="entry name" value="SAM-dependent_MTases_sf"/>
</dbReference>
<evidence type="ECO:0000259" key="4">
    <source>
        <dbReference type="Pfam" id="PF13649"/>
    </source>
</evidence>
<feature type="region of interest" description="Disordered" evidence="3">
    <location>
        <begin position="13"/>
        <end position="61"/>
    </location>
</feature>
<dbReference type="PANTHER" id="PTHR43861">
    <property type="entry name" value="TRANS-ACONITATE 2-METHYLTRANSFERASE-RELATED"/>
    <property type="match status" value="1"/>
</dbReference>
<dbReference type="PANTHER" id="PTHR43861:SF1">
    <property type="entry name" value="TRANS-ACONITATE 2-METHYLTRANSFERASE"/>
    <property type="match status" value="1"/>
</dbReference>
<dbReference type="SUPFAM" id="SSF53335">
    <property type="entry name" value="S-adenosyl-L-methionine-dependent methyltransferases"/>
    <property type="match status" value="1"/>
</dbReference>
<accession>A0A7Z6UMR3</accession>
<evidence type="ECO:0000256" key="1">
    <source>
        <dbReference type="ARBA" id="ARBA00022603"/>
    </source>
</evidence>
<reference evidence="5 6" key="1">
    <citation type="submission" date="2018-08" db="EMBL/GenBank/DDBJ databases">
        <title>Recombination of ecologically and evolutionarily significant loci maintains genetic cohesion in the Pseudomonas syringae species complex.</title>
        <authorList>
            <person name="Dillon M."/>
            <person name="Thakur S."/>
            <person name="Almeida R.N.D."/>
            <person name="Weir B.S."/>
            <person name="Guttman D.S."/>
        </authorList>
    </citation>
    <scope>NUCLEOTIDE SEQUENCE [LARGE SCALE GENOMIC DNA]</scope>
    <source>
        <strain evidence="5 6">1449B</strain>
    </source>
</reference>
<keyword evidence="2 5" id="KW-0808">Transferase</keyword>
<dbReference type="GO" id="GO:0008168">
    <property type="term" value="F:methyltransferase activity"/>
    <property type="evidence" value="ECO:0007669"/>
    <property type="project" value="UniProtKB-KW"/>
</dbReference>
<evidence type="ECO:0000313" key="6">
    <source>
        <dbReference type="Proteomes" id="UP000267078"/>
    </source>
</evidence>
<sequence length="429" mass="47825">MSDGRCVVIDRTVAGHSAGSDPSDQFQRRHLRSTGDQPGAGRLREPVSLDSVSDPDGRADSVHADDRRYHLWRMGSRRAADHCRHAVLCADRRSEPARGRSWFGRGRAGDGLSALAHHLACAAAGSAPRYRRWLHHYPGDHDQLIGHGRCHRCRRIGRYCLSLWLSALRHAGDADSDRLAGCGRRAGATGRRPIGTQLRQALSSRNAARVYWRSSFTGPPLMKLDPQTLAQITAATLGNYNSVADDFREGTRDHDVSQNIDALLRHIEGPAPWQILDFGCGPGRDLKAFTAMGHVAVGLDGSERFAEMARAETGCEVLQQNFLELDLPHGRFDGLFANAVLFHIPKQELPRVLRQLHATLKPGGVLFSSNPRGENQEGWNGERYGAYHDLESWRELLTEAGFVELEHYYRPAGLPREQQPWLASVWRRQ</sequence>
<dbReference type="Proteomes" id="UP000267078">
    <property type="component" value="Unassembled WGS sequence"/>
</dbReference>
<organism evidence="5 6">
    <name type="scientific">Pseudomonas savastanoi pv. phaseolicola</name>
    <name type="common">Pseudomonas syringae pv. phaseolicola</name>
    <dbReference type="NCBI Taxonomy" id="319"/>
    <lineage>
        <taxon>Bacteria</taxon>
        <taxon>Pseudomonadati</taxon>
        <taxon>Pseudomonadota</taxon>
        <taxon>Gammaproteobacteria</taxon>
        <taxon>Pseudomonadales</taxon>
        <taxon>Pseudomonadaceae</taxon>
        <taxon>Pseudomonas</taxon>
    </lineage>
</organism>
<feature type="domain" description="Methyltransferase" evidence="4">
    <location>
        <begin position="275"/>
        <end position="364"/>
    </location>
</feature>
<comment type="caution">
    <text evidence="5">The sequence shown here is derived from an EMBL/GenBank/DDBJ whole genome shotgun (WGS) entry which is preliminary data.</text>
</comment>
<evidence type="ECO:0000313" key="5">
    <source>
        <dbReference type="EMBL" id="RMU81189.1"/>
    </source>
</evidence>
<dbReference type="GO" id="GO:0032259">
    <property type="term" value="P:methylation"/>
    <property type="evidence" value="ECO:0007669"/>
    <property type="project" value="UniProtKB-KW"/>
</dbReference>
<dbReference type="CDD" id="cd02440">
    <property type="entry name" value="AdoMet_MTases"/>
    <property type="match status" value="1"/>
</dbReference>
<protein>
    <submittedName>
        <fullName evidence="5">Putative ubiquinone/menaquinone biosynthesis methyltransferase</fullName>
    </submittedName>
</protein>
<proteinExistence type="predicted"/>
<gene>
    <name evidence="5" type="ORF">ALP21_04845</name>
</gene>
<dbReference type="AlphaFoldDB" id="A0A7Z6UMR3"/>
<dbReference type="Pfam" id="PF13649">
    <property type="entry name" value="Methyltransf_25"/>
    <property type="match status" value="1"/>
</dbReference>
<dbReference type="Gene3D" id="3.40.50.150">
    <property type="entry name" value="Vaccinia Virus protein VP39"/>
    <property type="match status" value="1"/>
</dbReference>
<evidence type="ECO:0000256" key="3">
    <source>
        <dbReference type="SAM" id="MobiDB-lite"/>
    </source>
</evidence>
<dbReference type="EMBL" id="RBUI01000207">
    <property type="protein sequence ID" value="RMU81189.1"/>
    <property type="molecule type" value="Genomic_DNA"/>
</dbReference>